<dbReference type="Proteomes" id="UP000494256">
    <property type="component" value="Unassembled WGS sequence"/>
</dbReference>
<evidence type="ECO:0000256" key="3">
    <source>
        <dbReference type="ARBA" id="ARBA00022989"/>
    </source>
</evidence>
<gene>
    <name evidence="8" type="ORF">APLA_LOCUS728</name>
</gene>
<protein>
    <recommendedName>
        <fullName evidence="7">Major facilitator superfamily (MFS) profile domain-containing protein</fullName>
    </recommendedName>
</protein>
<sequence>MPVGKVVYGTVPSDEKSPEPITHPAPKGLGLRHLQTLLLFVCLVLGFTTRAQLSVLMVAMIKSSQQGSYNLTSNGMDVNGTNITDNTVDGSRVQAIGDWNVYRTYEWDKATQEIILFSFFVGYTSMQIPMGWLAQKVGGKIPIMIALAVSGILSILTPWIPLIGGWMGVTVCRLIQGMTQAAFYPSLHTILARWTPLSERGRLTAYTYTGSQIGTIIAFQVSGLLAGSPVLGWPSSFWVFGILSLVVCGLFGWLGAATPHEHPKITTEELVYILEGGNADVVPKKRKTPWREILKSPSVWGIVITQSGSSVVYLLVLTEIPLYMKNILGVDIKRNGLYSSLPYLAMYLMSVGFGNLSDFLRNRNIMSLVNIRRAANTTGTVVSGIFLLAFSFMSSTLPAVILLIVSLGMHSGIHAGFVVNIIDLAPNFAGSIMSLSNMLGSLTTLLIPVVVSNIVTDVTNPQQWQIVFIICVGYKFITNALFVIFASADVQPWNFYGEVEHDSEDKEMNLIEEKSVKEKEMNQAN</sequence>
<feature type="transmembrane region" description="Helical" evidence="6">
    <location>
        <begin position="336"/>
        <end position="353"/>
    </location>
</feature>
<feature type="transmembrane region" description="Helical" evidence="6">
    <location>
        <begin position="237"/>
        <end position="256"/>
    </location>
</feature>
<evidence type="ECO:0000256" key="2">
    <source>
        <dbReference type="ARBA" id="ARBA00022692"/>
    </source>
</evidence>
<keyword evidence="3 6" id="KW-1133">Transmembrane helix</keyword>
<evidence type="ECO:0000256" key="4">
    <source>
        <dbReference type="ARBA" id="ARBA00023136"/>
    </source>
</evidence>
<evidence type="ECO:0000259" key="7">
    <source>
        <dbReference type="PROSITE" id="PS50850"/>
    </source>
</evidence>
<evidence type="ECO:0000256" key="6">
    <source>
        <dbReference type="SAM" id="Phobius"/>
    </source>
</evidence>
<dbReference type="Gene3D" id="1.20.1250.20">
    <property type="entry name" value="MFS general substrate transporter like domains"/>
    <property type="match status" value="2"/>
</dbReference>
<feature type="transmembrane region" description="Helical" evidence="6">
    <location>
        <begin position="293"/>
        <end position="316"/>
    </location>
</feature>
<feature type="transmembrane region" description="Helical" evidence="6">
    <location>
        <begin position="205"/>
        <end position="225"/>
    </location>
</feature>
<evidence type="ECO:0000256" key="5">
    <source>
        <dbReference type="SAM" id="MobiDB-lite"/>
    </source>
</evidence>
<reference evidence="8 9" key="1">
    <citation type="submission" date="2020-04" db="EMBL/GenBank/DDBJ databases">
        <authorList>
            <person name="Wallbank WR R."/>
            <person name="Pardo Diaz C."/>
            <person name="Kozak K."/>
            <person name="Martin S."/>
            <person name="Jiggins C."/>
            <person name="Moest M."/>
            <person name="Warren A I."/>
            <person name="Byers J.R.P. K."/>
            <person name="Montejo-Kovacevich G."/>
            <person name="Yen C E."/>
        </authorList>
    </citation>
    <scope>NUCLEOTIDE SEQUENCE [LARGE SCALE GENOMIC DNA]</scope>
</reference>
<dbReference type="PROSITE" id="PS50850">
    <property type="entry name" value="MFS"/>
    <property type="match status" value="1"/>
</dbReference>
<dbReference type="PANTHER" id="PTHR11662">
    <property type="entry name" value="SOLUTE CARRIER FAMILY 17"/>
    <property type="match status" value="1"/>
</dbReference>
<keyword evidence="2 6" id="KW-0812">Transmembrane</keyword>
<feature type="transmembrane region" description="Helical" evidence="6">
    <location>
        <begin position="466"/>
        <end position="486"/>
    </location>
</feature>
<name>A0A8S0YNL1_ARCPL</name>
<dbReference type="GO" id="GO:0006820">
    <property type="term" value="P:monoatomic anion transport"/>
    <property type="evidence" value="ECO:0007669"/>
    <property type="project" value="TreeGrafter"/>
</dbReference>
<dbReference type="InterPro" id="IPR036259">
    <property type="entry name" value="MFS_trans_sf"/>
</dbReference>
<feature type="transmembrane region" description="Helical" evidence="6">
    <location>
        <begin position="374"/>
        <end position="393"/>
    </location>
</feature>
<feature type="transmembrane region" description="Helical" evidence="6">
    <location>
        <begin position="141"/>
        <end position="160"/>
    </location>
</feature>
<feature type="domain" description="Major facilitator superfamily (MFS) profile" evidence="7">
    <location>
        <begin position="38"/>
        <end position="491"/>
    </location>
</feature>
<evidence type="ECO:0000313" key="8">
    <source>
        <dbReference type="EMBL" id="CAB3221227.1"/>
    </source>
</evidence>
<dbReference type="InterPro" id="IPR050382">
    <property type="entry name" value="MFS_Na/Anion_cotransporter"/>
</dbReference>
<proteinExistence type="predicted"/>
<feature type="transmembrane region" description="Helical" evidence="6">
    <location>
        <begin position="37"/>
        <end position="61"/>
    </location>
</feature>
<dbReference type="AlphaFoldDB" id="A0A8S0YNL1"/>
<comment type="caution">
    <text evidence="8">The sequence shown here is derived from an EMBL/GenBank/DDBJ whole genome shotgun (WGS) entry which is preliminary data.</text>
</comment>
<organism evidence="8 9">
    <name type="scientific">Arctia plantaginis</name>
    <name type="common">Wood tiger moth</name>
    <name type="synonym">Phalaena plantaginis</name>
    <dbReference type="NCBI Taxonomy" id="874455"/>
    <lineage>
        <taxon>Eukaryota</taxon>
        <taxon>Metazoa</taxon>
        <taxon>Ecdysozoa</taxon>
        <taxon>Arthropoda</taxon>
        <taxon>Hexapoda</taxon>
        <taxon>Insecta</taxon>
        <taxon>Pterygota</taxon>
        <taxon>Neoptera</taxon>
        <taxon>Endopterygota</taxon>
        <taxon>Lepidoptera</taxon>
        <taxon>Glossata</taxon>
        <taxon>Ditrysia</taxon>
        <taxon>Noctuoidea</taxon>
        <taxon>Erebidae</taxon>
        <taxon>Arctiinae</taxon>
        <taxon>Arctia</taxon>
    </lineage>
</organism>
<dbReference type="EMBL" id="CADEBD010000043">
    <property type="protein sequence ID" value="CAB3221227.1"/>
    <property type="molecule type" value="Genomic_DNA"/>
</dbReference>
<keyword evidence="4 6" id="KW-0472">Membrane</keyword>
<dbReference type="GO" id="GO:0016020">
    <property type="term" value="C:membrane"/>
    <property type="evidence" value="ECO:0007669"/>
    <property type="project" value="UniProtKB-SubCell"/>
</dbReference>
<evidence type="ECO:0000256" key="1">
    <source>
        <dbReference type="ARBA" id="ARBA00004141"/>
    </source>
</evidence>
<dbReference type="InterPro" id="IPR011701">
    <property type="entry name" value="MFS"/>
</dbReference>
<feature type="transmembrane region" description="Helical" evidence="6">
    <location>
        <begin position="434"/>
        <end position="454"/>
    </location>
</feature>
<dbReference type="Pfam" id="PF07690">
    <property type="entry name" value="MFS_1"/>
    <property type="match status" value="1"/>
</dbReference>
<accession>A0A8S0YNL1</accession>
<dbReference type="PANTHER" id="PTHR11662:SF280">
    <property type="entry name" value="FI21844P1-RELATED"/>
    <property type="match status" value="1"/>
</dbReference>
<feature type="transmembrane region" description="Helical" evidence="6">
    <location>
        <begin position="114"/>
        <end position="134"/>
    </location>
</feature>
<dbReference type="FunFam" id="1.20.1250.20:FF:000532">
    <property type="entry name" value="SLC (SoLute Carrier) homolog"/>
    <property type="match status" value="1"/>
</dbReference>
<comment type="subcellular location">
    <subcellularLocation>
        <location evidence="1">Membrane</location>
        <topology evidence="1">Multi-pass membrane protein</topology>
    </subcellularLocation>
</comment>
<evidence type="ECO:0000313" key="9">
    <source>
        <dbReference type="Proteomes" id="UP000494256"/>
    </source>
</evidence>
<feature type="region of interest" description="Disordered" evidence="5">
    <location>
        <begin position="1"/>
        <end position="24"/>
    </location>
</feature>
<dbReference type="OrthoDB" id="272985at2759"/>
<dbReference type="InterPro" id="IPR020846">
    <property type="entry name" value="MFS_dom"/>
</dbReference>
<dbReference type="GO" id="GO:0022857">
    <property type="term" value="F:transmembrane transporter activity"/>
    <property type="evidence" value="ECO:0007669"/>
    <property type="project" value="InterPro"/>
</dbReference>
<dbReference type="SUPFAM" id="SSF103473">
    <property type="entry name" value="MFS general substrate transporter"/>
    <property type="match status" value="1"/>
</dbReference>